<dbReference type="PANTHER" id="PTHR24421:SF10">
    <property type="entry name" value="NITRATE_NITRITE SENSOR PROTEIN NARQ"/>
    <property type="match status" value="1"/>
</dbReference>
<comment type="catalytic activity">
    <reaction evidence="1">
        <text>ATP + protein L-histidine = ADP + protein N-phospho-L-histidine.</text>
        <dbReference type="EC" id="2.7.13.3"/>
    </reaction>
</comment>
<dbReference type="CDD" id="cd16917">
    <property type="entry name" value="HATPase_UhpB-NarQ-NarX-like"/>
    <property type="match status" value="1"/>
</dbReference>
<keyword evidence="8" id="KW-0902">Two-component regulatory system</keyword>
<keyword evidence="4" id="KW-0808">Transferase</keyword>
<evidence type="ECO:0000256" key="9">
    <source>
        <dbReference type="SAM" id="Phobius"/>
    </source>
</evidence>
<proteinExistence type="predicted"/>
<feature type="transmembrane region" description="Helical" evidence="9">
    <location>
        <begin position="139"/>
        <end position="160"/>
    </location>
</feature>
<evidence type="ECO:0000313" key="12">
    <source>
        <dbReference type="Proteomes" id="UP001501195"/>
    </source>
</evidence>
<evidence type="ECO:0000256" key="4">
    <source>
        <dbReference type="ARBA" id="ARBA00022679"/>
    </source>
</evidence>
<feature type="domain" description="Histidine kinase/HSP90-like ATPase" evidence="10">
    <location>
        <begin position="563"/>
        <end position="653"/>
    </location>
</feature>
<evidence type="ECO:0000256" key="3">
    <source>
        <dbReference type="ARBA" id="ARBA00022553"/>
    </source>
</evidence>
<dbReference type="PANTHER" id="PTHR24421">
    <property type="entry name" value="NITRATE/NITRITE SENSOR PROTEIN NARX-RELATED"/>
    <property type="match status" value="1"/>
</dbReference>
<keyword evidence="12" id="KW-1185">Reference proteome</keyword>
<dbReference type="InterPro" id="IPR003594">
    <property type="entry name" value="HATPase_dom"/>
</dbReference>
<feature type="transmembrane region" description="Helical" evidence="9">
    <location>
        <begin position="166"/>
        <end position="187"/>
    </location>
</feature>
<keyword evidence="5" id="KW-0547">Nucleotide-binding</keyword>
<dbReference type="InterPro" id="IPR011712">
    <property type="entry name" value="Sig_transdc_His_kin_sub3_dim/P"/>
</dbReference>
<dbReference type="Proteomes" id="UP001501195">
    <property type="component" value="Unassembled WGS sequence"/>
</dbReference>
<reference evidence="12" key="1">
    <citation type="journal article" date="2019" name="Int. J. Syst. Evol. Microbiol.">
        <title>The Global Catalogue of Microorganisms (GCM) 10K type strain sequencing project: providing services to taxonomists for standard genome sequencing and annotation.</title>
        <authorList>
            <consortium name="The Broad Institute Genomics Platform"/>
            <consortium name="The Broad Institute Genome Sequencing Center for Infectious Disease"/>
            <person name="Wu L."/>
            <person name="Ma J."/>
        </authorList>
    </citation>
    <scope>NUCLEOTIDE SEQUENCE [LARGE SCALE GENOMIC DNA]</scope>
    <source>
        <strain evidence="12">JCM 18126</strain>
    </source>
</reference>
<gene>
    <name evidence="11" type="ORF">GCM10023225_02260</name>
</gene>
<feature type="transmembrane region" description="Helical" evidence="9">
    <location>
        <begin position="236"/>
        <end position="256"/>
    </location>
</feature>
<dbReference type="EMBL" id="BAABIL010000017">
    <property type="protein sequence ID" value="GAA4962258.1"/>
    <property type="molecule type" value="Genomic_DNA"/>
</dbReference>
<dbReference type="Pfam" id="PF02518">
    <property type="entry name" value="HATPase_c"/>
    <property type="match status" value="1"/>
</dbReference>
<feature type="transmembrane region" description="Helical" evidence="9">
    <location>
        <begin position="46"/>
        <end position="67"/>
    </location>
</feature>
<keyword evidence="7" id="KW-0067">ATP-binding</keyword>
<dbReference type="SMART" id="SM00387">
    <property type="entry name" value="HATPase_c"/>
    <property type="match status" value="1"/>
</dbReference>
<dbReference type="Gene3D" id="1.20.5.1930">
    <property type="match status" value="1"/>
</dbReference>
<organism evidence="11 12">
    <name type="scientific">Kineococcus glutinatus</name>
    <dbReference type="NCBI Taxonomy" id="1070872"/>
    <lineage>
        <taxon>Bacteria</taxon>
        <taxon>Bacillati</taxon>
        <taxon>Actinomycetota</taxon>
        <taxon>Actinomycetes</taxon>
        <taxon>Kineosporiales</taxon>
        <taxon>Kineosporiaceae</taxon>
        <taxon>Kineococcus</taxon>
    </lineage>
</organism>
<comment type="caution">
    <text evidence="11">The sequence shown here is derived from an EMBL/GenBank/DDBJ whole genome shotgun (WGS) entry which is preliminary data.</text>
</comment>
<protein>
    <recommendedName>
        <fullName evidence="2">histidine kinase</fullName>
        <ecNumber evidence="2">2.7.13.3</ecNumber>
    </recommendedName>
</protein>
<name>A0ABP9H647_9ACTN</name>
<sequence length="658" mass="67599">MEGTTRTGRDRGPAAAGAAVAVTSWVVALASLVLMAAARPPVDEGLWFYAVDLTVACVYGTVSGVLLARRPAPVAWILAVAGLGGALAAFGFAYESHAPAAGWPASGVLMALQGTAWVPGTLALFLVVPWLVRDHPLGGARWGVVAGVLAVAGVLGVQLAQLTSPLPFAVSMSAVVVVGAAATADVAHRWRRGPQRERVGLGWLALGSAVMTLSFVLLLVVVLAPRLGLPVWSTPVLHLAAQAVYPAAVLVSVLRQRMWGLDLAVSRAVLAGLLTVVLGLVYVAVTAVAALLVPGEGVAQLLAAAVVAAVVQPSRLWLQARVHRLVHGDAVDPVRAVRRLGSSLGRPGSPEELLRGFVADVAASLRLESAVVHVDGPAGPQVVAAAGTATGEGVAVPLEHRGQTLRLLVVTALPGEALDARARRTLAELAPVVAAAVVLARASADLDAARDRLASVRLEERRVIRRELHDGLGPSLAGIRLGLQGARNLVGSDPRAADELLAALAGELDSRVDDVRQLSRSLLPPVLDELGLGPALTDLVERHAESGVVVSLRCDPTAGLEPRTAAAAYGIVVEALMNVVRHSGARRCEVDVQVGDAVRLVVADDGAGLDPAAVAGVGSRSMRERAAEQGGTLRVLPGAAGGTRVEAVLPLAPRPVRS</sequence>
<keyword evidence="9" id="KW-0472">Membrane</keyword>
<dbReference type="Gene3D" id="3.30.565.10">
    <property type="entry name" value="Histidine kinase-like ATPase, C-terminal domain"/>
    <property type="match status" value="1"/>
</dbReference>
<evidence type="ECO:0000256" key="2">
    <source>
        <dbReference type="ARBA" id="ARBA00012438"/>
    </source>
</evidence>
<keyword evidence="3" id="KW-0597">Phosphoprotein</keyword>
<feature type="transmembrane region" description="Helical" evidence="9">
    <location>
        <begin position="114"/>
        <end position="132"/>
    </location>
</feature>
<keyword evidence="9" id="KW-0812">Transmembrane</keyword>
<evidence type="ECO:0000256" key="5">
    <source>
        <dbReference type="ARBA" id="ARBA00022741"/>
    </source>
</evidence>
<feature type="transmembrane region" description="Helical" evidence="9">
    <location>
        <begin position="12"/>
        <end position="34"/>
    </location>
</feature>
<dbReference type="InterPro" id="IPR050482">
    <property type="entry name" value="Sensor_HK_TwoCompSys"/>
</dbReference>
<accession>A0ABP9H647</accession>
<keyword evidence="9" id="KW-1133">Transmembrane helix</keyword>
<evidence type="ECO:0000256" key="7">
    <source>
        <dbReference type="ARBA" id="ARBA00022840"/>
    </source>
</evidence>
<evidence type="ECO:0000313" key="11">
    <source>
        <dbReference type="EMBL" id="GAA4962258.1"/>
    </source>
</evidence>
<keyword evidence="6" id="KW-0418">Kinase</keyword>
<dbReference type="InterPro" id="IPR036890">
    <property type="entry name" value="HATPase_C_sf"/>
</dbReference>
<feature type="transmembrane region" description="Helical" evidence="9">
    <location>
        <begin position="74"/>
        <end position="94"/>
    </location>
</feature>
<evidence type="ECO:0000256" key="8">
    <source>
        <dbReference type="ARBA" id="ARBA00023012"/>
    </source>
</evidence>
<evidence type="ECO:0000259" key="10">
    <source>
        <dbReference type="SMART" id="SM00387"/>
    </source>
</evidence>
<dbReference type="Pfam" id="PF07730">
    <property type="entry name" value="HisKA_3"/>
    <property type="match status" value="1"/>
</dbReference>
<dbReference type="EC" id="2.7.13.3" evidence="2"/>
<dbReference type="SUPFAM" id="SSF55874">
    <property type="entry name" value="ATPase domain of HSP90 chaperone/DNA topoisomerase II/histidine kinase"/>
    <property type="match status" value="1"/>
</dbReference>
<feature type="transmembrane region" description="Helical" evidence="9">
    <location>
        <begin position="199"/>
        <end position="224"/>
    </location>
</feature>
<evidence type="ECO:0000256" key="1">
    <source>
        <dbReference type="ARBA" id="ARBA00000085"/>
    </source>
</evidence>
<feature type="transmembrane region" description="Helical" evidence="9">
    <location>
        <begin position="268"/>
        <end position="292"/>
    </location>
</feature>
<evidence type="ECO:0000256" key="6">
    <source>
        <dbReference type="ARBA" id="ARBA00022777"/>
    </source>
</evidence>